<gene>
    <name evidence="9" type="ORF">NQ315_007477</name>
</gene>
<evidence type="ECO:0000259" key="8">
    <source>
        <dbReference type="Pfam" id="PF13359"/>
    </source>
</evidence>
<dbReference type="GO" id="GO:0046872">
    <property type="term" value="F:metal ion binding"/>
    <property type="evidence" value="ECO:0007669"/>
    <property type="project" value="UniProtKB-KW"/>
</dbReference>
<evidence type="ECO:0000256" key="3">
    <source>
        <dbReference type="ARBA" id="ARBA00006958"/>
    </source>
</evidence>
<keyword evidence="4" id="KW-0540">Nuclease</keyword>
<dbReference type="InterPro" id="IPR045249">
    <property type="entry name" value="HARBI1-like"/>
</dbReference>
<keyword evidence="10" id="KW-1185">Reference proteome</keyword>
<keyword evidence="5" id="KW-0479">Metal-binding</keyword>
<evidence type="ECO:0000313" key="10">
    <source>
        <dbReference type="Proteomes" id="UP001159042"/>
    </source>
</evidence>
<feature type="domain" description="DDE Tnp4" evidence="8">
    <location>
        <begin position="24"/>
        <end position="103"/>
    </location>
</feature>
<dbReference type="Proteomes" id="UP001159042">
    <property type="component" value="Unassembled WGS sequence"/>
</dbReference>
<proteinExistence type="inferred from homology"/>
<evidence type="ECO:0000256" key="4">
    <source>
        <dbReference type="ARBA" id="ARBA00022722"/>
    </source>
</evidence>
<comment type="subcellular location">
    <subcellularLocation>
        <location evidence="2">Nucleus</location>
    </subcellularLocation>
</comment>
<keyword evidence="7" id="KW-0539">Nucleus</keyword>
<dbReference type="GO" id="GO:0016787">
    <property type="term" value="F:hydrolase activity"/>
    <property type="evidence" value="ECO:0007669"/>
    <property type="project" value="UniProtKB-KW"/>
</dbReference>
<comment type="cofactor">
    <cofactor evidence="1">
        <name>a divalent metal cation</name>
        <dbReference type="ChEBI" id="CHEBI:60240"/>
    </cofactor>
</comment>
<keyword evidence="6" id="KW-0378">Hydrolase</keyword>
<evidence type="ECO:0000256" key="1">
    <source>
        <dbReference type="ARBA" id="ARBA00001968"/>
    </source>
</evidence>
<dbReference type="GO" id="GO:0005634">
    <property type="term" value="C:nucleus"/>
    <property type="evidence" value="ECO:0007669"/>
    <property type="project" value="UniProtKB-SubCell"/>
</dbReference>
<accession>A0AAV8V856</accession>
<comment type="caution">
    <text evidence="9">The sequence shown here is derived from an EMBL/GenBank/DDBJ whole genome shotgun (WGS) entry which is preliminary data.</text>
</comment>
<sequence length="160" mass="18481">MLLSKDLNFVQTKLHTSQFATIVEECLILGDEGYSITPWTMTPYRNPGTAAQRNYNNIFCQERTIIERCFGQLKARFPILQYKVRTKFEKIPPTIVSCVVLHNTAKWLGDDDFNMLDIPHDFDNNHQAVNNEDNRGANVLRQLGVQRRELIAEQLLNNAE</sequence>
<evidence type="ECO:0000313" key="9">
    <source>
        <dbReference type="EMBL" id="KAJ8910366.1"/>
    </source>
</evidence>
<evidence type="ECO:0000256" key="7">
    <source>
        <dbReference type="ARBA" id="ARBA00023242"/>
    </source>
</evidence>
<dbReference type="PANTHER" id="PTHR22930:SF250">
    <property type="entry name" value="NUCLEASE HARBI1-LIKE PROTEIN"/>
    <property type="match status" value="1"/>
</dbReference>
<evidence type="ECO:0000256" key="6">
    <source>
        <dbReference type="ARBA" id="ARBA00022801"/>
    </source>
</evidence>
<comment type="similarity">
    <text evidence="3">Belongs to the HARBI1 family.</text>
</comment>
<evidence type="ECO:0000256" key="5">
    <source>
        <dbReference type="ARBA" id="ARBA00022723"/>
    </source>
</evidence>
<organism evidence="9 10">
    <name type="scientific">Exocentrus adspersus</name>
    <dbReference type="NCBI Taxonomy" id="1586481"/>
    <lineage>
        <taxon>Eukaryota</taxon>
        <taxon>Metazoa</taxon>
        <taxon>Ecdysozoa</taxon>
        <taxon>Arthropoda</taxon>
        <taxon>Hexapoda</taxon>
        <taxon>Insecta</taxon>
        <taxon>Pterygota</taxon>
        <taxon>Neoptera</taxon>
        <taxon>Endopterygota</taxon>
        <taxon>Coleoptera</taxon>
        <taxon>Polyphaga</taxon>
        <taxon>Cucujiformia</taxon>
        <taxon>Chrysomeloidea</taxon>
        <taxon>Cerambycidae</taxon>
        <taxon>Lamiinae</taxon>
        <taxon>Acanthocinini</taxon>
        <taxon>Exocentrus</taxon>
    </lineage>
</organism>
<dbReference type="GO" id="GO:0004518">
    <property type="term" value="F:nuclease activity"/>
    <property type="evidence" value="ECO:0007669"/>
    <property type="project" value="UniProtKB-KW"/>
</dbReference>
<dbReference type="AlphaFoldDB" id="A0AAV8V856"/>
<dbReference type="Pfam" id="PF13359">
    <property type="entry name" value="DDE_Tnp_4"/>
    <property type="match status" value="1"/>
</dbReference>
<reference evidence="9 10" key="1">
    <citation type="journal article" date="2023" name="Insect Mol. Biol.">
        <title>Genome sequencing provides insights into the evolution of gene families encoding plant cell wall-degrading enzymes in longhorned beetles.</title>
        <authorList>
            <person name="Shin N.R."/>
            <person name="Okamura Y."/>
            <person name="Kirsch R."/>
            <person name="Pauchet Y."/>
        </authorList>
    </citation>
    <scope>NUCLEOTIDE SEQUENCE [LARGE SCALE GENOMIC DNA]</scope>
    <source>
        <strain evidence="9">EAD_L_NR</strain>
    </source>
</reference>
<dbReference type="PANTHER" id="PTHR22930">
    <property type="match status" value="1"/>
</dbReference>
<evidence type="ECO:0000256" key="2">
    <source>
        <dbReference type="ARBA" id="ARBA00004123"/>
    </source>
</evidence>
<dbReference type="InterPro" id="IPR027806">
    <property type="entry name" value="HARBI1_dom"/>
</dbReference>
<dbReference type="EMBL" id="JANEYG010000312">
    <property type="protein sequence ID" value="KAJ8910366.1"/>
    <property type="molecule type" value="Genomic_DNA"/>
</dbReference>
<name>A0AAV8V856_9CUCU</name>
<protein>
    <recommendedName>
        <fullName evidence="8">DDE Tnp4 domain-containing protein</fullName>
    </recommendedName>
</protein>